<evidence type="ECO:0000259" key="5">
    <source>
        <dbReference type="Pfam" id="PF13193"/>
    </source>
</evidence>
<dbReference type="Gene3D" id="3.30.300.30">
    <property type="match status" value="1"/>
</dbReference>
<sequence length="510" mass="55208">MEAELLATYARCATRDALIGAGEVETHLTYSTLAQQVKALQQTLQSHGINRGTIVAAVFPNSMVLALVFLALLACDATIAPLDPKLKADEYKYDLEDLRIDFVLAPSNVLSSENDLTAVTKSLSCGVLACAFGAEEVKVDVVRAGLPHPNSSSNRDSHEPTALILHTSGTTGKPKIVPLTAQNLLASTHNVIETYNLSKDDRTILLMPLFHIHGIVAGFLAPLLCGAGLVIPERGLAGDFWELYMRHGANWWTATPTHHRTILQLKRPPEAKVRFIRSCSSALSPIDAEKLEEALQAPVLQAYAMTENAHHISSTKLGEPREPGTVGFPPSDLELSILDEADNTVPPGQVGQVAIKGASSMNGYRNNEEANEKSFTSSGLFKTGDQGKLDEEGCLTLTGRLKEMINKGGETISPTALDSVLLNHSAIKEAVAFAVPDDVFGEDIGVAVVLEEHSSLSRAELVEWMRERVAEAKVPRTIWFVDHIPKTATGKLQRIAVAREMLQSPQEQPK</sequence>
<dbReference type="GeneID" id="19117229"/>
<dbReference type="Pfam" id="PF00501">
    <property type="entry name" value="AMP-binding"/>
    <property type="match status" value="1"/>
</dbReference>
<dbReference type="HOGENOM" id="CLU_000022_59_0_1"/>
<dbReference type="PROSITE" id="PS00455">
    <property type="entry name" value="AMP_BINDING"/>
    <property type="match status" value="1"/>
</dbReference>
<evidence type="ECO:0000259" key="4">
    <source>
        <dbReference type="Pfam" id="PF00501"/>
    </source>
</evidence>
<feature type="non-terminal residue" evidence="6">
    <location>
        <position position="510"/>
    </location>
</feature>
<keyword evidence="3" id="KW-0812">Transmembrane</keyword>
<dbReference type="STRING" id="717646.M2N035"/>
<dbReference type="AlphaFoldDB" id="M2N035"/>
<dbReference type="eggNOG" id="KOG1176">
    <property type="taxonomic scope" value="Eukaryota"/>
</dbReference>
<keyword evidence="3" id="KW-1133">Transmembrane helix</keyword>
<evidence type="ECO:0000313" key="7">
    <source>
        <dbReference type="Proteomes" id="UP000011761"/>
    </source>
</evidence>
<dbReference type="PANTHER" id="PTHR43201:SF5">
    <property type="entry name" value="MEDIUM-CHAIN ACYL-COA LIGASE ACSF2, MITOCHONDRIAL"/>
    <property type="match status" value="1"/>
</dbReference>
<comment type="similarity">
    <text evidence="1">Belongs to the ATP-dependent AMP-binding enzyme family.</text>
</comment>
<dbReference type="SUPFAM" id="SSF56801">
    <property type="entry name" value="Acetyl-CoA synthetase-like"/>
    <property type="match status" value="1"/>
</dbReference>
<dbReference type="InterPro" id="IPR042099">
    <property type="entry name" value="ANL_N_sf"/>
</dbReference>
<dbReference type="GO" id="GO:0006631">
    <property type="term" value="P:fatty acid metabolic process"/>
    <property type="evidence" value="ECO:0007669"/>
    <property type="project" value="TreeGrafter"/>
</dbReference>
<reference evidence="6 7" key="1">
    <citation type="journal article" date="2012" name="PLoS Pathog.">
        <title>Diverse lifestyles and strategies of plant pathogenesis encoded in the genomes of eighteen Dothideomycetes fungi.</title>
        <authorList>
            <person name="Ohm R.A."/>
            <person name="Feau N."/>
            <person name="Henrissat B."/>
            <person name="Schoch C.L."/>
            <person name="Horwitz B.A."/>
            <person name="Barry K.W."/>
            <person name="Condon B.J."/>
            <person name="Copeland A.C."/>
            <person name="Dhillon B."/>
            <person name="Glaser F."/>
            <person name="Hesse C.N."/>
            <person name="Kosti I."/>
            <person name="LaButti K."/>
            <person name="Lindquist E.A."/>
            <person name="Lucas S."/>
            <person name="Salamov A.A."/>
            <person name="Bradshaw R.E."/>
            <person name="Ciuffetti L."/>
            <person name="Hamelin R.C."/>
            <person name="Kema G.H.J."/>
            <person name="Lawrence C."/>
            <person name="Scott J.A."/>
            <person name="Spatafora J.W."/>
            <person name="Turgeon B.G."/>
            <person name="de Wit P.J.G.M."/>
            <person name="Zhong S."/>
            <person name="Goodwin S.B."/>
            <person name="Grigoriev I.V."/>
        </authorList>
    </citation>
    <scope>NUCLEOTIDE SEQUENCE [LARGE SCALE GENOMIC DNA]</scope>
    <source>
        <strain evidence="6 7">UAMH 10762</strain>
    </source>
</reference>
<dbReference type="InterPro" id="IPR025110">
    <property type="entry name" value="AMP-bd_C"/>
</dbReference>
<proteinExistence type="inferred from homology"/>
<dbReference type="GO" id="GO:0031956">
    <property type="term" value="F:medium-chain fatty acid-CoA ligase activity"/>
    <property type="evidence" value="ECO:0007669"/>
    <property type="project" value="TreeGrafter"/>
</dbReference>
<organism evidence="6 7">
    <name type="scientific">Baudoinia panamericana (strain UAMH 10762)</name>
    <name type="common">Angels' share fungus</name>
    <name type="synonym">Baudoinia compniacensis (strain UAMH 10762)</name>
    <dbReference type="NCBI Taxonomy" id="717646"/>
    <lineage>
        <taxon>Eukaryota</taxon>
        <taxon>Fungi</taxon>
        <taxon>Dikarya</taxon>
        <taxon>Ascomycota</taxon>
        <taxon>Pezizomycotina</taxon>
        <taxon>Dothideomycetes</taxon>
        <taxon>Dothideomycetidae</taxon>
        <taxon>Mycosphaerellales</taxon>
        <taxon>Teratosphaeriaceae</taxon>
        <taxon>Baudoinia</taxon>
    </lineage>
</organism>
<evidence type="ECO:0000256" key="3">
    <source>
        <dbReference type="SAM" id="Phobius"/>
    </source>
</evidence>
<dbReference type="PANTHER" id="PTHR43201">
    <property type="entry name" value="ACYL-COA SYNTHETASE"/>
    <property type="match status" value="1"/>
</dbReference>
<evidence type="ECO:0008006" key="8">
    <source>
        <dbReference type="Google" id="ProtNLM"/>
    </source>
</evidence>
<feature type="transmembrane region" description="Helical" evidence="3">
    <location>
        <begin position="54"/>
        <end position="75"/>
    </location>
</feature>
<evidence type="ECO:0000313" key="6">
    <source>
        <dbReference type="EMBL" id="EMC91940.1"/>
    </source>
</evidence>
<evidence type="ECO:0000256" key="1">
    <source>
        <dbReference type="ARBA" id="ARBA00006432"/>
    </source>
</evidence>
<name>M2N035_BAUPA</name>
<feature type="domain" description="AMP-binding enzyme C-terminal" evidence="5">
    <location>
        <begin position="417"/>
        <end position="491"/>
    </location>
</feature>
<dbReference type="KEGG" id="bcom:BAUCODRAFT_78982"/>
<dbReference type="Gene3D" id="3.40.50.12780">
    <property type="entry name" value="N-terminal domain of ligase-like"/>
    <property type="match status" value="1"/>
</dbReference>
<dbReference type="Pfam" id="PF13193">
    <property type="entry name" value="AMP-binding_C"/>
    <property type="match status" value="1"/>
</dbReference>
<accession>M2N035</accession>
<feature type="domain" description="AMP-dependent synthetase/ligase" evidence="4">
    <location>
        <begin position="14"/>
        <end position="364"/>
    </location>
</feature>
<keyword evidence="2" id="KW-0436">Ligase</keyword>
<dbReference type="InterPro" id="IPR045851">
    <property type="entry name" value="AMP-bd_C_sf"/>
</dbReference>
<dbReference type="EMBL" id="KB445563">
    <property type="protein sequence ID" value="EMC91940.1"/>
    <property type="molecule type" value="Genomic_DNA"/>
</dbReference>
<dbReference type="Proteomes" id="UP000011761">
    <property type="component" value="Unassembled WGS sequence"/>
</dbReference>
<feature type="transmembrane region" description="Helical" evidence="3">
    <location>
        <begin position="204"/>
        <end position="224"/>
    </location>
</feature>
<dbReference type="OrthoDB" id="3633556at2759"/>
<keyword evidence="7" id="KW-1185">Reference proteome</keyword>
<gene>
    <name evidence="6" type="ORF">BAUCODRAFT_78982</name>
</gene>
<protein>
    <recommendedName>
        <fullName evidence="8">AMP-dependent synthetase/ligase domain-containing protein</fullName>
    </recommendedName>
</protein>
<dbReference type="RefSeq" id="XP_007681021.1">
    <property type="nucleotide sequence ID" value="XM_007682831.1"/>
</dbReference>
<evidence type="ECO:0000256" key="2">
    <source>
        <dbReference type="ARBA" id="ARBA00022598"/>
    </source>
</evidence>
<keyword evidence="3" id="KW-0472">Membrane</keyword>
<dbReference type="InterPro" id="IPR020845">
    <property type="entry name" value="AMP-binding_CS"/>
</dbReference>
<dbReference type="InterPro" id="IPR000873">
    <property type="entry name" value="AMP-dep_synth/lig_dom"/>
</dbReference>